<dbReference type="AlphaFoldDB" id="A0AAW7XJC5"/>
<comment type="pathway">
    <text evidence="1">Cofactor biosynthesis; thiamine diphosphate biosynthesis.</text>
</comment>
<accession>A0AAW7XJC5</accession>
<dbReference type="InterPro" id="IPR012727">
    <property type="entry name" value="Gly_oxidase_ThiO"/>
</dbReference>
<gene>
    <name evidence="5" type="primary">thiO</name>
    <name evidence="5" type="ORF">Q4490_05195</name>
</gene>
<sequence>MSDFLVVGGGVIGLMLTRELALAGASVTLVERGTCAKEASWAGGGIVSPLYPWRYSSAVTQLATWSQSSYVHLAAALTEETGIDPELRQKGMYMVDVEDRDAALSWAAAYHRPLVAVEASHLYHHEPEFASGYKSALWMPEVSSIRNPRLGQALRRSVMDLKQVTLQENTGVERFVVEGETVLGVQTSQGNITAGHTVVASGSWTGHLLGGLSISLPVEPVKGQMMVFKAEPNIVNRVILMAGRYVIPRSDGRILVGSTLEHEGFNKQITESARESLYQTAVGIIPRLADFPVEHHWAGLRPGSPEGIPFIGEVPGYQGISVNAGQYRNGLVLAPASTRLQADLLLGQTPVIDPSPYQLAGRLGSL</sequence>
<dbReference type="Gene3D" id="3.50.50.60">
    <property type="entry name" value="FAD/NAD(P)-binding domain"/>
    <property type="match status" value="1"/>
</dbReference>
<keyword evidence="2" id="KW-0784">Thiamine biosynthesis</keyword>
<dbReference type="PANTHER" id="PTHR13847">
    <property type="entry name" value="SARCOSINE DEHYDROGENASE-RELATED"/>
    <property type="match status" value="1"/>
</dbReference>
<dbReference type="SUPFAM" id="SSF51905">
    <property type="entry name" value="FAD/NAD(P)-binding domain"/>
    <property type="match status" value="1"/>
</dbReference>
<evidence type="ECO:0000256" key="2">
    <source>
        <dbReference type="ARBA" id="ARBA00022977"/>
    </source>
</evidence>
<name>A0AAW7XJC5_9GAMM</name>
<keyword evidence="3 5" id="KW-0560">Oxidoreductase</keyword>
<dbReference type="Pfam" id="PF01266">
    <property type="entry name" value="DAO"/>
    <property type="match status" value="1"/>
</dbReference>
<dbReference type="PANTHER" id="PTHR13847:SF289">
    <property type="entry name" value="GLYCINE OXIDASE"/>
    <property type="match status" value="1"/>
</dbReference>
<dbReference type="Gene3D" id="3.30.9.10">
    <property type="entry name" value="D-Amino Acid Oxidase, subunit A, domain 2"/>
    <property type="match status" value="1"/>
</dbReference>
<dbReference type="NCBIfam" id="TIGR02352">
    <property type="entry name" value="thiamin_ThiO"/>
    <property type="match status" value="1"/>
</dbReference>
<dbReference type="GO" id="GO:0009228">
    <property type="term" value="P:thiamine biosynthetic process"/>
    <property type="evidence" value="ECO:0007669"/>
    <property type="project" value="UniProtKB-KW"/>
</dbReference>
<evidence type="ECO:0000313" key="6">
    <source>
        <dbReference type="Proteomes" id="UP001169862"/>
    </source>
</evidence>
<reference evidence="5" key="1">
    <citation type="submission" date="2023-07" db="EMBL/GenBank/DDBJ databases">
        <title>Genome content predicts the carbon catabolic preferences of heterotrophic bacteria.</title>
        <authorList>
            <person name="Gralka M."/>
        </authorList>
    </citation>
    <scope>NUCLEOTIDE SEQUENCE</scope>
    <source>
        <strain evidence="5">I2M16</strain>
    </source>
</reference>
<feature type="domain" description="FAD dependent oxidoreductase" evidence="4">
    <location>
        <begin position="3"/>
        <end position="344"/>
    </location>
</feature>
<evidence type="ECO:0000256" key="3">
    <source>
        <dbReference type="ARBA" id="ARBA00023002"/>
    </source>
</evidence>
<dbReference type="Proteomes" id="UP001169862">
    <property type="component" value="Unassembled WGS sequence"/>
</dbReference>
<dbReference type="InterPro" id="IPR006076">
    <property type="entry name" value="FAD-dep_OxRdtase"/>
</dbReference>
<evidence type="ECO:0000313" key="5">
    <source>
        <dbReference type="EMBL" id="MDO6452955.1"/>
    </source>
</evidence>
<dbReference type="SUPFAM" id="SSF54373">
    <property type="entry name" value="FAD-linked reductases, C-terminal domain"/>
    <property type="match status" value="1"/>
</dbReference>
<organism evidence="5 6">
    <name type="scientific">Neptunomonas phycophila</name>
    <dbReference type="NCBI Taxonomy" id="1572645"/>
    <lineage>
        <taxon>Bacteria</taxon>
        <taxon>Pseudomonadati</taxon>
        <taxon>Pseudomonadota</taxon>
        <taxon>Gammaproteobacteria</taxon>
        <taxon>Oceanospirillales</taxon>
        <taxon>Oceanospirillaceae</taxon>
        <taxon>Neptunomonas</taxon>
    </lineage>
</organism>
<dbReference type="RefSeq" id="WP_303549084.1">
    <property type="nucleotide sequence ID" value="NZ_JAUOPG010000003.1"/>
</dbReference>
<dbReference type="InterPro" id="IPR036188">
    <property type="entry name" value="FAD/NAD-bd_sf"/>
</dbReference>
<dbReference type="GO" id="GO:0043799">
    <property type="term" value="F:glycine oxidase activity"/>
    <property type="evidence" value="ECO:0007669"/>
    <property type="project" value="UniProtKB-EC"/>
</dbReference>
<dbReference type="EC" id="1.4.3.19" evidence="5"/>
<comment type="caution">
    <text evidence="5">The sequence shown here is derived from an EMBL/GenBank/DDBJ whole genome shotgun (WGS) entry which is preliminary data.</text>
</comment>
<evidence type="ECO:0000256" key="1">
    <source>
        <dbReference type="ARBA" id="ARBA00004948"/>
    </source>
</evidence>
<dbReference type="GO" id="GO:0050660">
    <property type="term" value="F:flavin adenine dinucleotide binding"/>
    <property type="evidence" value="ECO:0007669"/>
    <property type="project" value="InterPro"/>
</dbReference>
<dbReference type="EMBL" id="JAUOPG010000003">
    <property type="protein sequence ID" value="MDO6452955.1"/>
    <property type="molecule type" value="Genomic_DNA"/>
</dbReference>
<proteinExistence type="predicted"/>
<evidence type="ECO:0000259" key="4">
    <source>
        <dbReference type="Pfam" id="PF01266"/>
    </source>
</evidence>
<protein>
    <submittedName>
        <fullName evidence="5">Glycine oxidase ThiO</fullName>
        <ecNumber evidence="5">1.4.3.19</ecNumber>
    </submittedName>
</protein>
<dbReference type="GO" id="GO:0005737">
    <property type="term" value="C:cytoplasm"/>
    <property type="evidence" value="ECO:0007669"/>
    <property type="project" value="TreeGrafter"/>
</dbReference>